<dbReference type="NCBIfam" id="NF003816">
    <property type="entry name" value="PRK05406.1-5"/>
    <property type="match status" value="1"/>
</dbReference>
<dbReference type="InterPro" id="IPR011330">
    <property type="entry name" value="Glyco_hydro/deAcase_b/a-brl"/>
</dbReference>
<sequence length="263" mass="29928">MKWFFIYFAQITTITLLKKIDLNADLGEGFPYDEQLLRYVSSCNIACGGHSGDTQSMRSTLLLAQKNNVNIGAHPSYPNRENFGRKVMDIDAKTLLSSLIKQCEDLIKIATELNVKVNYIKPHGALYNKAMNDSSTAQIIIKLIENYNGQFALMGMPNSILETLCKEKNITFIREGFADRRYTANGKLVARSENHAVIHDKEDVWQQVEEIVKNKRVIDENDEFISMPVDSICFHGDTPEALEELQFVFQKLSEENIQIQSIL</sequence>
<evidence type="ECO:0000313" key="2">
    <source>
        <dbReference type="Proteomes" id="UP000678679"/>
    </source>
</evidence>
<dbReference type="KEGG" id="fya:KMW28_01905"/>
<name>A0AAX1N8K2_9BACT</name>
<organism evidence="1 2">
    <name type="scientific">Flammeovirga yaeyamensis</name>
    <dbReference type="NCBI Taxonomy" id="367791"/>
    <lineage>
        <taxon>Bacteria</taxon>
        <taxon>Pseudomonadati</taxon>
        <taxon>Bacteroidota</taxon>
        <taxon>Cytophagia</taxon>
        <taxon>Cytophagales</taxon>
        <taxon>Flammeovirgaceae</taxon>
        <taxon>Flammeovirga</taxon>
    </lineage>
</organism>
<dbReference type="GO" id="GO:0005975">
    <property type="term" value="P:carbohydrate metabolic process"/>
    <property type="evidence" value="ECO:0007669"/>
    <property type="project" value="InterPro"/>
</dbReference>
<dbReference type="InterPro" id="IPR005501">
    <property type="entry name" value="LamB/YcsF/PxpA-like"/>
</dbReference>
<dbReference type="Proteomes" id="UP000678679">
    <property type="component" value="Chromosome 1"/>
</dbReference>
<dbReference type="EC" id="3.5.2.9" evidence="1"/>
<dbReference type="PANTHER" id="PTHR30292">
    <property type="entry name" value="UNCHARACTERIZED PROTEIN YBGL-RELATED"/>
    <property type="match status" value="1"/>
</dbReference>
<reference evidence="1 2" key="1">
    <citation type="submission" date="2021-05" db="EMBL/GenBank/DDBJ databases">
        <title>Comparative genomic studies on the polysaccharide-degrading batcterial strains of the Flammeovirga genus.</title>
        <authorList>
            <person name="Zewei F."/>
            <person name="Zheng Z."/>
            <person name="Yu L."/>
            <person name="Ruyue G."/>
            <person name="Yanhong M."/>
            <person name="Yuanyuan C."/>
            <person name="Jingyan G."/>
            <person name="Wenjun H."/>
        </authorList>
    </citation>
    <scope>NUCLEOTIDE SEQUENCE [LARGE SCALE GENOMIC DNA]</scope>
    <source>
        <strain evidence="1 2">NBRC:100898</strain>
    </source>
</reference>
<accession>A0AAX1N8K2</accession>
<keyword evidence="2" id="KW-1185">Reference proteome</keyword>
<evidence type="ECO:0000313" key="1">
    <source>
        <dbReference type="EMBL" id="QWG02362.1"/>
    </source>
</evidence>
<dbReference type="EMBL" id="CP076132">
    <property type="protein sequence ID" value="QWG02362.1"/>
    <property type="molecule type" value="Genomic_DNA"/>
</dbReference>
<keyword evidence="1" id="KW-0378">Hydrolase</keyword>
<dbReference type="RefSeq" id="WP_215585783.1">
    <property type="nucleotide sequence ID" value="NZ_CP076132.1"/>
</dbReference>
<dbReference type="PANTHER" id="PTHR30292:SF0">
    <property type="entry name" value="5-OXOPROLINASE SUBUNIT A"/>
    <property type="match status" value="1"/>
</dbReference>
<protein>
    <submittedName>
        <fullName evidence="1">5-oxoprolinase subunit PxpA</fullName>
        <ecNumber evidence="1">3.5.2.9</ecNumber>
    </submittedName>
</protein>
<dbReference type="SUPFAM" id="SSF88713">
    <property type="entry name" value="Glycoside hydrolase/deacetylase"/>
    <property type="match status" value="1"/>
</dbReference>
<dbReference type="Gene3D" id="3.20.20.370">
    <property type="entry name" value="Glycoside hydrolase/deacetylase"/>
    <property type="match status" value="1"/>
</dbReference>
<dbReference type="Pfam" id="PF03746">
    <property type="entry name" value="LamB_YcsF"/>
    <property type="match status" value="1"/>
</dbReference>
<proteinExistence type="predicted"/>
<gene>
    <name evidence="1" type="primary">pxpA</name>
    <name evidence="1" type="ORF">KMW28_01905</name>
</gene>
<dbReference type="GO" id="GO:0017168">
    <property type="term" value="F:5-oxoprolinase (ATP-hydrolyzing) activity"/>
    <property type="evidence" value="ECO:0007669"/>
    <property type="project" value="UniProtKB-EC"/>
</dbReference>
<dbReference type="CDD" id="cd10801">
    <property type="entry name" value="LamB_YcsF_like_1"/>
    <property type="match status" value="1"/>
</dbReference>
<dbReference type="NCBIfam" id="NF003814">
    <property type="entry name" value="PRK05406.1-3"/>
    <property type="match status" value="1"/>
</dbReference>
<dbReference type="AlphaFoldDB" id="A0AAX1N8K2"/>